<accession>W9R7E1</accession>
<dbReference type="Proteomes" id="UP000030645">
    <property type="component" value="Unassembled WGS sequence"/>
</dbReference>
<sequence length="315" mass="35402">MAIGSAHWRSLSLYALLLMVLISRCIDGKKDMNQQLVDEFDRKHDGDDHQNIDYVERLRMKGAEHMNLHAHNINPSSSLFFNLNDLEVGKTIPFHFSKKLTSSSHFLPRDEADSIPFSLKQLPSLVKLFSSPQGSKQAKAMEDTLRACECPPIKGETKFCATSLESMLDFALRIFKLDNSGDHENHPTPLTSSFHSATSYSETSTTSFQNYTIMEMPREVLTSKMIGCHTMPYPYIVFHCHTQEGGSKVYKILFRGENGDVLDAVAACHLDTSDWDPNHVSFRVLGIEPGNPVCHIFPPHGNLLWVHHTPTTTSG</sequence>
<protein>
    <recommendedName>
        <fullName evidence="2">BURP domain-containing protein</fullName>
    </recommendedName>
</protein>
<dbReference type="eggNOG" id="ENOG502QU5J">
    <property type="taxonomic scope" value="Eukaryota"/>
</dbReference>
<gene>
    <name evidence="3" type="ORF">L484_025922</name>
</gene>
<dbReference type="InterPro" id="IPR004873">
    <property type="entry name" value="BURP_dom"/>
</dbReference>
<dbReference type="EMBL" id="KE344673">
    <property type="protein sequence ID" value="EXB75146.1"/>
    <property type="molecule type" value="Genomic_DNA"/>
</dbReference>
<dbReference type="STRING" id="981085.W9R7E1"/>
<feature type="signal peptide" evidence="1">
    <location>
        <begin position="1"/>
        <end position="28"/>
    </location>
</feature>
<dbReference type="InterPro" id="IPR044816">
    <property type="entry name" value="BURP"/>
</dbReference>
<dbReference type="PROSITE" id="PS51277">
    <property type="entry name" value="BURP"/>
    <property type="match status" value="1"/>
</dbReference>
<feature type="chain" id="PRO_5004928153" description="BURP domain-containing protein" evidence="1">
    <location>
        <begin position="29"/>
        <end position="315"/>
    </location>
</feature>
<keyword evidence="4" id="KW-1185">Reference proteome</keyword>
<dbReference type="Pfam" id="PF03181">
    <property type="entry name" value="BURP"/>
    <property type="match status" value="1"/>
</dbReference>
<feature type="domain" description="BURP" evidence="2">
    <location>
        <begin position="80"/>
        <end position="308"/>
    </location>
</feature>
<dbReference type="OrthoDB" id="1909293at2759"/>
<dbReference type="SMART" id="SM01045">
    <property type="entry name" value="BURP"/>
    <property type="match status" value="1"/>
</dbReference>
<evidence type="ECO:0000259" key="2">
    <source>
        <dbReference type="PROSITE" id="PS51277"/>
    </source>
</evidence>
<keyword evidence="1" id="KW-0732">Signal</keyword>
<proteinExistence type="predicted"/>
<dbReference type="KEGG" id="mnt:21408601"/>
<dbReference type="AlphaFoldDB" id="W9R7E1"/>
<reference evidence="4" key="1">
    <citation type="submission" date="2013-01" db="EMBL/GenBank/DDBJ databases">
        <title>Draft Genome Sequence of a Mulberry Tree, Morus notabilis C.K. Schneid.</title>
        <authorList>
            <person name="He N."/>
            <person name="Zhao S."/>
        </authorList>
    </citation>
    <scope>NUCLEOTIDE SEQUENCE</scope>
</reference>
<evidence type="ECO:0000313" key="4">
    <source>
        <dbReference type="Proteomes" id="UP000030645"/>
    </source>
</evidence>
<evidence type="ECO:0000256" key="1">
    <source>
        <dbReference type="SAM" id="SignalP"/>
    </source>
</evidence>
<dbReference type="PANTHER" id="PTHR31236:SF32">
    <property type="entry name" value="BURP DOMAIN PROTEIN USPL1-LIKE"/>
    <property type="match status" value="1"/>
</dbReference>
<dbReference type="PANTHER" id="PTHR31236">
    <property type="entry name" value="BURP DOMAIN PROTEIN USPL1-LIKE"/>
    <property type="match status" value="1"/>
</dbReference>
<evidence type="ECO:0000313" key="3">
    <source>
        <dbReference type="EMBL" id="EXB75146.1"/>
    </source>
</evidence>
<name>W9R7E1_9ROSA</name>
<organism evidence="3 4">
    <name type="scientific">Morus notabilis</name>
    <dbReference type="NCBI Taxonomy" id="981085"/>
    <lineage>
        <taxon>Eukaryota</taxon>
        <taxon>Viridiplantae</taxon>
        <taxon>Streptophyta</taxon>
        <taxon>Embryophyta</taxon>
        <taxon>Tracheophyta</taxon>
        <taxon>Spermatophyta</taxon>
        <taxon>Magnoliopsida</taxon>
        <taxon>eudicotyledons</taxon>
        <taxon>Gunneridae</taxon>
        <taxon>Pentapetalae</taxon>
        <taxon>rosids</taxon>
        <taxon>fabids</taxon>
        <taxon>Rosales</taxon>
        <taxon>Moraceae</taxon>
        <taxon>Moreae</taxon>
        <taxon>Morus</taxon>
    </lineage>
</organism>